<evidence type="ECO:0000256" key="1">
    <source>
        <dbReference type="ARBA" id="ARBA00004651"/>
    </source>
</evidence>
<keyword evidence="6 7" id="KW-0472">Membrane</keyword>
<protein>
    <submittedName>
        <fullName evidence="8">Dicarboxylate/amino acid:cation symporter</fullName>
    </submittedName>
</protein>
<comment type="caution">
    <text evidence="8">The sequence shown here is derived from an EMBL/GenBank/DDBJ whole genome shotgun (WGS) entry which is preliminary data.</text>
</comment>
<dbReference type="InterPro" id="IPR036458">
    <property type="entry name" value="Na:dicarbo_symporter_sf"/>
</dbReference>
<dbReference type="SUPFAM" id="SSF118215">
    <property type="entry name" value="Proton glutamate symport protein"/>
    <property type="match status" value="1"/>
</dbReference>
<reference evidence="8" key="1">
    <citation type="submission" date="2020-10" db="EMBL/GenBank/DDBJ databases">
        <authorList>
            <person name="Gilroy R."/>
        </authorList>
    </citation>
    <scope>NUCLEOTIDE SEQUENCE</scope>
    <source>
        <strain evidence="8">10532</strain>
    </source>
</reference>
<dbReference type="Proteomes" id="UP000823638">
    <property type="component" value="Unassembled WGS sequence"/>
</dbReference>
<evidence type="ECO:0000256" key="6">
    <source>
        <dbReference type="ARBA" id="ARBA00023136"/>
    </source>
</evidence>
<evidence type="ECO:0000313" key="8">
    <source>
        <dbReference type="EMBL" id="MBO8456953.1"/>
    </source>
</evidence>
<keyword evidence="5 7" id="KW-1133">Transmembrane helix</keyword>
<evidence type="ECO:0000256" key="2">
    <source>
        <dbReference type="ARBA" id="ARBA00022448"/>
    </source>
</evidence>
<keyword evidence="3" id="KW-1003">Cell membrane</keyword>
<name>A0A9D9HNJ7_9SPIR</name>
<keyword evidence="4 7" id="KW-0812">Transmembrane</keyword>
<dbReference type="EMBL" id="JADIMM010000023">
    <property type="protein sequence ID" value="MBO8456953.1"/>
    <property type="molecule type" value="Genomic_DNA"/>
</dbReference>
<dbReference type="Gene3D" id="1.10.3860.10">
    <property type="entry name" value="Sodium:dicarboxylate symporter"/>
    <property type="match status" value="1"/>
</dbReference>
<dbReference type="AlphaFoldDB" id="A0A9D9HNJ7"/>
<accession>A0A9D9HNJ7</accession>
<feature type="transmembrane region" description="Helical" evidence="7">
    <location>
        <begin position="243"/>
        <end position="268"/>
    </location>
</feature>
<dbReference type="GO" id="GO:0005886">
    <property type="term" value="C:plasma membrane"/>
    <property type="evidence" value="ECO:0007669"/>
    <property type="project" value="UniProtKB-SubCell"/>
</dbReference>
<feature type="transmembrane region" description="Helical" evidence="7">
    <location>
        <begin position="322"/>
        <end position="341"/>
    </location>
</feature>
<keyword evidence="2" id="KW-0813">Transport</keyword>
<dbReference type="PANTHER" id="PTHR42865">
    <property type="entry name" value="PROTON/GLUTAMATE-ASPARTATE SYMPORTER"/>
    <property type="match status" value="1"/>
</dbReference>
<feature type="transmembrane region" description="Helical" evidence="7">
    <location>
        <begin position="288"/>
        <end position="310"/>
    </location>
</feature>
<dbReference type="Pfam" id="PF00375">
    <property type="entry name" value="SDF"/>
    <property type="match status" value="1"/>
</dbReference>
<evidence type="ECO:0000256" key="7">
    <source>
        <dbReference type="SAM" id="Phobius"/>
    </source>
</evidence>
<gene>
    <name evidence="8" type="ORF">IAA81_01845</name>
</gene>
<evidence type="ECO:0000256" key="5">
    <source>
        <dbReference type="ARBA" id="ARBA00022989"/>
    </source>
</evidence>
<feature type="transmembrane region" description="Helical" evidence="7">
    <location>
        <begin position="44"/>
        <end position="62"/>
    </location>
</feature>
<feature type="transmembrane region" description="Helical" evidence="7">
    <location>
        <begin position="207"/>
        <end position="231"/>
    </location>
</feature>
<comment type="subcellular location">
    <subcellularLocation>
        <location evidence="1">Cell membrane</location>
        <topology evidence="1">Multi-pass membrane protein</topology>
    </subcellularLocation>
</comment>
<feature type="transmembrane region" description="Helical" evidence="7">
    <location>
        <begin position="74"/>
        <end position="96"/>
    </location>
</feature>
<sequence>MKIWLKYLIGVVLGLLGGFFLPASASDSSLGKFFFDFFVNVGRYSLYPMLFFSFTIAVFELRDERQLLRLSVKTFITIIGMTLLLTIIGVVSVLLVRPARITIFVEEEAVSGSLGVLEGLLSLFPSSGFEALTQGLYILPLCILAGFAGAACATDKNMSKPVVTLFDSLSRICYEIMSFIIEVMAVGMIAVSFFWMVQFKALLSTNVFRGFIILLLVDALIVIFGVYPLLLRMLFKKENPYRILYGCVSSLLVGFFSGDANMSLPVMIRHSKESLGVRRRVSSVSLPLFSVFCRAGSALTCAVSFIVIFNSYSRLSIGFFDVLWITFVSCGLSFLLGRFPSGGVYAALAVLCGLYSKDYNAAYLILKPAAFFIGAVAAMLDNLSAMFGTYIVAKSEGMVHHRETRFFI</sequence>
<dbReference type="GO" id="GO:0015293">
    <property type="term" value="F:symporter activity"/>
    <property type="evidence" value="ECO:0007669"/>
    <property type="project" value="UniProtKB-KW"/>
</dbReference>
<evidence type="ECO:0000256" key="3">
    <source>
        <dbReference type="ARBA" id="ARBA00022475"/>
    </source>
</evidence>
<organism evidence="8 9">
    <name type="scientific">Candidatus Gallitreponema excrementavium</name>
    <dbReference type="NCBI Taxonomy" id="2840840"/>
    <lineage>
        <taxon>Bacteria</taxon>
        <taxon>Pseudomonadati</taxon>
        <taxon>Spirochaetota</taxon>
        <taxon>Spirochaetia</taxon>
        <taxon>Spirochaetales</taxon>
        <taxon>Candidatus Gallitreponema</taxon>
    </lineage>
</organism>
<feature type="transmembrane region" description="Helical" evidence="7">
    <location>
        <begin position="131"/>
        <end position="151"/>
    </location>
</feature>
<reference evidence="8" key="2">
    <citation type="journal article" date="2021" name="PeerJ">
        <title>Extensive microbial diversity within the chicken gut microbiome revealed by metagenomics and culture.</title>
        <authorList>
            <person name="Gilroy R."/>
            <person name="Ravi A."/>
            <person name="Getino M."/>
            <person name="Pursley I."/>
            <person name="Horton D.L."/>
            <person name="Alikhan N.F."/>
            <person name="Baker D."/>
            <person name="Gharbi K."/>
            <person name="Hall N."/>
            <person name="Watson M."/>
            <person name="Adriaenssens E.M."/>
            <person name="Foster-Nyarko E."/>
            <person name="Jarju S."/>
            <person name="Secka A."/>
            <person name="Antonio M."/>
            <person name="Oren A."/>
            <person name="Chaudhuri R.R."/>
            <person name="La Ragione R."/>
            <person name="Hildebrand F."/>
            <person name="Pallen M.J."/>
        </authorList>
    </citation>
    <scope>NUCLEOTIDE SEQUENCE</scope>
    <source>
        <strain evidence="8">10532</strain>
    </source>
</reference>
<dbReference type="InterPro" id="IPR001991">
    <property type="entry name" value="Na-dicarboxylate_symporter"/>
</dbReference>
<evidence type="ECO:0000256" key="4">
    <source>
        <dbReference type="ARBA" id="ARBA00022692"/>
    </source>
</evidence>
<proteinExistence type="predicted"/>
<feature type="transmembrane region" description="Helical" evidence="7">
    <location>
        <begin position="172"/>
        <end position="195"/>
    </location>
</feature>
<dbReference type="PANTHER" id="PTHR42865:SF7">
    <property type="entry name" value="PROTON_GLUTAMATE-ASPARTATE SYMPORTER"/>
    <property type="match status" value="1"/>
</dbReference>
<evidence type="ECO:0000313" key="9">
    <source>
        <dbReference type="Proteomes" id="UP000823638"/>
    </source>
</evidence>